<evidence type="ECO:0000256" key="1">
    <source>
        <dbReference type="SAM" id="MobiDB-lite"/>
    </source>
</evidence>
<reference evidence="2" key="1">
    <citation type="submission" date="2023-03" db="EMBL/GenBank/DDBJ databases">
        <title>Edaphobacter sp.</title>
        <authorList>
            <person name="Huber K.J."/>
            <person name="Papendorf J."/>
            <person name="Pilke C."/>
            <person name="Bunk B."/>
            <person name="Sproeer C."/>
            <person name="Pester M."/>
        </authorList>
    </citation>
    <scope>NUCLEOTIDE SEQUENCE</scope>
    <source>
        <strain evidence="2">DSM 110680</strain>
    </source>
</reference>
<gene>
    <name evidence="2" type="ORF">P8935_18945</name>
</gene>
<evidence type="ECO:0000313" key="2">
    <source>
        <dbReference type="EMBL" id="XBH16640.1"/>
    </source>
</evidence>
<dbReference type="RefSeq" id="WP_348261869.1">
    <property type="nucleotide sequence ID" value="NZ_CP121196.1"/>
</dbReference>
<protein>
    <submittedName>
        <fullName evidence="2">Uncharacterized protein</fullName>
    </submittedName>
</protein>
<dbReference type="AlphaFoldDB" id="A0AAU7DHW4"/>
<feature type="compositionally biased region" description="Basic and acidic residues" evidence="1">
    <location>
        <begin position="60"/>
        <end position="75"/>
    </location>
</feature>
<dbReference type="EMBL" id="CP121196">
    <property type="protein sequence ID" value="XBH16640.1"/>
    <property type="molecule type" value="Genomic_DNA"/>
</dbReference>
<feature type="region of interest" description="Disordered" evidence="1">
    <location>
        <begin position="38"/>
        <end position="83"/>
    </location>
</feature>
<proteinExistence type="predicted"/>
<name>A0AAU7DHW4_9BACT</name>
<organism evidence="2">
    <name type="scientific">Telmatobacter sp. DSM 110680</name>
    <dbReference type="NCBI Taxonomy" id="3036704"/>
    <lineage>
        <taxon>Bacteria</taxon>
        <taxon>Pseudomonadati</taxon>
        <taxon>Acidobacteriota</taxon>
        <taxon>Terriglobia</taxon>
        <taxon>Terriglobales</taxon>
        <taxon>Acidobacteriaceae</taxon>
        <taxon>Telmatobacter</taxon>
    </lineage>
</organism>
<sequence>MGIVPIPGLCGVSPENATRTEREVEPALALTRCDRMEEDAYQGNHEGAERGMEEEDSEPAEDRNADESLRADGDPNIRVSFFA</sequence>
<accession>A0AAU7DHW4</accession>